<evidence type="ECO:0000256" key="4">
    <source>
        <dbReference type="ARBA" id="ARBA00023136"/>
    </source>
</evidence>
<gene>
    <name evidence="7" type="ORF">Cch01nite_31280</name>
</gene>
<keyword evidence="2 5" id="KW-0812">Transmembrane</keyword>
<dbReference type="Pfam" id="PF02656">
    <property type="entry name" value="DUF202"/>
    <property type="match status" value="1"/>
</dbReference>
<comment type="subcellular location">
    <subcellularLocation>
        <location evidence="1">Endomembrane system</location>
        <topology evidence="1">Multi-pass membrane protein</topology>
    </subcellularLocation>
</comment>
<evidence type="ECO:0000256" key="2">
    <source>
        <dbReference type="ARBA" id="ARBA00022692"/>
    </source>
</evidence>
<feature type="transmembrane region" description="Helical" evidence="5">
    <location>
        <begin position="45"/>
        <end position="66"/>
    </location>
</feature>
<feature type="transmembrane region" description="Helical" evidence="5">
    <location>
        <begin position="78"/>
        <end position="98"/>
    </location>
</feature>
<evidence type="ECO:0000259" key="6">
    <source>
        <dbReference type="Pfam" id="PF02656"/>
    </source>
</evidence>
<evidence type="ECO:0000256" key="1">
    <source>
        <dbReference type="ARBA" id="ARBA00004127"/>
    </source>
</evidence>
<organism evidence="7 8">
    <name type="scientific">Cellulomonas chitinilytica</name>
    <dbReference type="NCBI Taxonomy" id="398759"/>
    <lineage>
        <taxon>Bacteria</taxon>
        <taxon>Bacillati</taxon>
        <taxon>Actinomycetota</taxon>
        <taxon>Actinomycetes</taxon>
        <taxon>Micrococcales</taxon>
        <taxon>Cellulomonadaceae</taxon>
        <taxon>Cellulomonas</taxon>
    </lineage>
</organism>
<name>A0A919U3R2_9CELL</name>
<dbReference type="GO" id="GO:0012505">
    <property type="term" value="C:endomembrane system"/>
    <property type="evidence" value="ECO:0007669"/>
    <property type="project" value="UniProtKB-SubCell"/>
</dbReference>
<keyword evidence="4 5" id="KW-0472">Membrane</keyword>
<keyword evidence="3 5" id="KW-1133">Transmembrane helix</keyword>
<dbReference type="RefSeq" id="WP_203757099.1">
    <property type="nucleotide sequence ID" value="NZ_BONK01000011.1"/>
</dbReference>
<dbReference type="Proteomes" id="UP000632740">
    <property type="component" value="Unassembled WGS sequence"/>
</dbReference>
<accession>A0A919U3R2</accession>
<reference evidence="7" key="1">
    <citation type="submission" date="2021-01" db="EMBL/GenBank/DDBJ databases">
        <title>Whole genome shotgun sequence of Cellulomonas chitinilytica NBRC 110799.</title>
        <authorList>
            <person name="Komaki H."/>
            <person name="Tamura T."/>
        </authorList>
    </citation>
    <scope>NUCLEOTIDE SEQUENCE</scope>
    <source>
        <strain evidence="7">NBRC 110799</strain>
    </source>
</reference>
<keyword evidence="8" id="KW-1185">Reference proteome</keyword>
<evidence type="ECO:0000256" key="3">
    <source>
        <dbReference type="ARBA" id="ARBA00022989"/>
    </source>
</evidence>
<sequence>MTVPDDAVDGLAAERTRLAWRRTGLALAAGSVAAARLLQEVVGGVAWALGGIGLTASAALLVAAYQRHTGGLAGGGRLVTVCAATVVVIGAASVVMVLGGL</sequence>
<evidence type="ECO:0000313" key="8">
    <source>
        <dbReference type="Proteomes" id="UP000632740"/>
    </source>
</evidence>
<dbReference type="AlphaFoldDB" id="A0A919U3R2"/>
<feature type="domain" description="DUF202" evidence="6">
    <location>
        <begin position="9"/>
        <end position="68"/>
    </location>
</feature>
<evidence type="ECO:0000256" key="5">
    <source>
        <dbReference type="SAM" id="Phobius"/>
    </source>
</evidence>
<dbReference type="InterPro" id="IPR003807">
    <property type="entry name" value="DUF202"/>
</dbReference>
<comment type="caution">
    <text evidence="7">The sequence shown here is derived from an EMBL/GenBank/DDBJ whole genome shotgun (WGS) entry which is preliminary data.</text>
</comment>
<dbReference type="EMBL" id="BONK01000011">
    <property type="protein sequence ID" value="GIG22404.1"/>
    <property type="molecule type" value="Genomic_DNA"/>
</dbReference>
<proteinExistence type="predicted"/>
<evidence type="ECO:0000313" key="7">
    <source>
        <dbReference type="EMBL" id="GIG22404.1"/>
    </source>
</evidence>
<protein>
    <recommendedName>
        <fullName evidence="6">DUF202 domain-containing protein</fullName>
    </recommendedName>
</protein>